<reference evidence="2 3" key="1">
    <citation type="journal article" date="2015" name="Plant Cell">
        <title>Oil accumulation by the oleaginous diatom Fistulifera solaris as revealed by the genome and transcriptome.</title>
        <authorList>
            <person name="Tanaka T."/>
            <person name="Maeda Y."/>
            <person name="Veluchamy A."/>
            <person name="Tanaka M."/>
            <person name="Abida H."/>
            <person name="Marechal E."/>
            <person name="Bowler C."/>
            <person name="Muto M."/>
            <person name="Sunaga Y."/>
            <person name="Tanaka M."/>
            <person name="Yoshino T."/>
            <person name="Taniguchi T."/>
            <person name="Fukuda Y."/>
            <person name="Nemoto M."/>
            <person name="Matsumoto M."/>
            <person name="Wong P.S."/>
            <person name="Aburatani S."/>
            <person name="Fujibuchi W."/>
        </authorList>
    </citation>
    <scope>NUCLEOTIDE SEQUENCE [LARGE SCALE GENOMIC DNA]</scope>
    <source>
        <strain evidence="2 3">JPCC DA0580</strain>
    </source>
</reference>
<evidence type="ECO:0000256" key="1">
    <source>
        <dbReference type="ARBA" id="ARBA00010815"/>
    </source>
</evidence>
<dbReference type="InParanoid" id="A0A1Z5K7V8"/>
<dbReference type="FunFam" id="3.40.50.150:FF:000554">
    <property type="entry name" value="Cation-transporting ATPase"/>
    <property type="match status" value="1"/>
</dbReference>
<keyword evidence="3" id="KW-1185">Reference proteome</keyword>
<comment type="similarity">
    <text evidence="1">Belongs to the CFA/CMAS family.</text>
</comment>
<dbReference type="OrthoDB" id="506498at2759"/>
<dbReference type="Pfam" id="PF02353">
    <property type="entry name" value="CMAS"/>
    <property type="match status" value="1"/>
</dbReference>
<evidence type="ECO:0000313" key="3">
    <source>
        <dbReference type="Proteomes" id="UP000198406"/>
    </source>
</evidence>
<proteinExistence type="inferred from homology"/>
<dbReference type="InterPro" id="IPR029063">
    <property type="entry name" value="SAM-dependent_MTases_sf"/>
</dbReference>
<comment type="caution">
    <text evidence="2">The sequence shown here is derived from an EMBL/GenBank/DDBJ whole genome shotgun (WGS) entry which is preliminary data.</text>
</comment>
<evidence type="ECO:0008006" key="4">
    <source>
        <dbReference type="Google" id="ProtNLM"/>
    </source>
</evidence>
<dbReference type="CDD" id="cd02440">
    <property type="entry name" value="AdoMet_MTases"/>
    <property type="match status" value="1"/>
</dbReference>
<dbReference type="Gene3D" id="3.40.50.150">
    <property type="entry name" value="Vaccinia Virus protein VP39"/>
    <property type="match status" value="1"/>
</dbReference>
<sequence length="404" mass="46633">MSLQFAQTIGLVRNNYDNVKLHHWIVLYAAGRLLTSTRWYQSLTKRILSQLSALTESFIPLIQMGLIPDCLIRWGIRLQLRDHLHILQGTSCQENLTTKMKIIQQLRQQPIAIETTAANEQHYEVPAAFYDLCLGPCKKYSSGYWPTPQTTFEESELHMLELYCQRAELQDGMKIVDLGCGWGSLTLFLAAKYPNAKITSISNSHSQRDYILSTAAARGLNVQNIQVITCNVADDQGALRVVRDNDRVMTIEMFEHMKNYQSLLQKVQGFLKPGGKLFVHIFTHKDYAYHFEQGWMSDNFFTGGTMPSDDLLLYFAGTASLGIQEHWRVNGQHYEKTSNGWLRMLDQNWRNGKLGPVLQEAYGVGKEREWYVNWRLFFLACAELWGYDQGEEWIVSHYLFVKNH</sequence>
<dbReference type="Proteomes" id="UP000198406">
    <property type="component" value="Unassembled WGS sequence"/>
</dbReference>
<organism evidence="2 3">
    <name type="scientific">Fistulifera solaris</name>
    <name type="common">Oleaginous diatom</name>
    <dbReference type="NCBI Taxonomy" id="1519565"/>
    <lineage>
        <taxon>Eukaryota</taxon>
        <taxon>Sar</taxon>
        <taxon>Stramenopiles</taxon>
        <taxon>Ochrophyta</taxon>
        <taxon>Bacillariophyta</taxon>
        <taxon>Bacillariophyceae</taxon>
        <taxon>Bacillariophycidae</taxon>
        <taxon>Naviculales</taxon>
        <taxon>Naviculaceae</taxon>
        <taxon>Fistulifera</taxon>
    </lineage>
</organism>
<protein>
    <recommendedName>
        <fullName evidence="4">Cyclopropane-fatty-acyl-phospholipid synthase</fullName>
    </recommendedName>
</protein>
<dbReference type="PANTHER" id="PTHR43832:SF1">
    <property type="entry name" value="S-ADENOSYL-L-METHIONINE-DEPENDENT METHYLTRANSFERASES SUPERFAMILY PROTEIN"/>
    <property type="match status" value="1"/>
</dbReference>
<dbReference type="AlphaFoldDB" id="A0A1Z5K7V8"/>
<dbReference type="EMBL" id="BDSP01000179">
    <property type="protein sequence ID" value="GAX22232.1"/>
    <property type="molecule type" value="Genomic_DNA"/>
</dbReference>
<gene>
    <name evidence="2" type="ORF">FisN_19Lh301</name>
</gene>
<dbReference type="SUPFAM" id="SSF53335">
    <property type="entry name" value="S-adenosyl-L-methionine-dependent methyltransferases"/>
    <property type="match status" value="1"/>
</dbReference>
<name>A0A1Z5K7V8_FISSO</name>
<dbReference type="PANTHER" id="PTHR43832">
    <property type="match status" value="1"/>
</dbReference>
<evidence type="ECO:0000313" key="2">
    <source>
        <dbReference type="EMBL" id="GAX22232.1"/>
    </source>
</evidence>
<accession>A0A1Z5K7V8</accession>